<protein>
    <submittedName>
        <fullName evidence="1">Uncharacterized protein</fullName>
    </submittedName>
</protein>
<comment type="caution">
    <text evidence="1">The sequence shown here is derived from an EMBL/GenBank/DDBJ whole genome shotgun (WGS) entry which is preliminary data.</text>
</comment>
<accession>A0AAD7X714</accession>
<gene>
    <name evidence="1" type="ORF">ONZ51_g7863</name>
</gene>
<dbReference type="EMBL" id="JAPEVG010000223">
    <property type="protein sequence ID" value="KAJ8473435.1"/>
    <property type="molecule type" value="Genomic_DNA"/>
</dbReference>
<dbReference type="Proteomes" id="UP001215151">
    <property type="component" value="Unassembled WGS sequence"/>
</dbReference>
<evidence type="ECO:0000313" key="1">
    <source>
        <dbReference type="EMBL" id="KAJ8473435.1"/>
    </source>
</evidence>
<evidence type="ECO:0000313" key="2">
    <source>
        <dbReference type="Proteomes" id="UP001215151"/>
    </source>
</evidence>
<dbReference type="AlphaFoldDB" id="A0AAD7X714"/>
<reference evidence="1" key="1">
    <citation type="submission" date="2022-11" db="EMBL/GenBank/DDBJ databases">
        <title>Genome Sequence of Cubamyces cubensis.</title>
        <authorList>
            <person name="Buettner E."/>
        </authorList>
    </citation>
    <scope>NUCLEOTIDE SEQUENCE</scope>
    <source>
        <strain evidence="1">MPL-01</strain>
    </source>
</reference>
<proteinExistence type="predicted"/>
<organism evidence="1 2">
    <name type="scientific">Trametes cubensis</name>
    <dbReference type="NCBI Taxonomy" id="1111947"/>
    <lineage>
        <taxon>Eukaryota</taxon>
        <taxon>Fungi</taxon>
        <taxon>Dikarya</taxon>
        <taxon>Basidiomycota</taxon>
        <taxon>Agaricomycotina</taxon>
        <taxon>Agaricomycetes</taxon>
        <taxon>Polyporales</taxon>
        <taxon>Polyporaceae</taxon>
        <taxon>Trametes</taxon>
    </lineage>
</organism>
<name>A0AAD7X714_9APHY</name>
<sequence length="158" mass="18057">MSIITVLAKVSGRAQTHTEDDEPEFHTTYLDVPILPTAPIQVGSRVRVVYLEPKPRDLGRTRNYRNEPKYVAYTSDIHGTVIGVRAMEEKITEFVLVNENEASRTRYAYMAVPHIEGTTVRLPLWLRVVRWFVLAAVAPPSTRQIPIEPLAAMEWNRM</sequence>
<keyword evidence="2" id="KW-1185">Reference proteome</keyword>